<name>A0A239AJZ9_9FLAO</name>
<dbReference type="Proteomes" id="UP000198379">
    <property type="component" value="Unassembled WGS sequence"/>
</dbReference>
<organism evidence="1 2">
    <name type="scientific">Dokdonia pacifica</name>
    <dbReference type="NCBI Taxonomy" id="1627892"/>
    <lineage>
        <taxon>Bacteria</taxon>
        <taxon>Pseudomonadati</taxon>
        <taxon>Bacteroidota</taxon>
        <taxon>Flavobacteriia</taxon>
        <taxon>Flavobacteriales</taxon>
        <taxon>Flavobacteriaceae</taxon>
        <taxon>Dokdonia</taxon>
    </lineage>
</organism>
<evidence type="ECO:0000313" key="1">
    <source>
        <dbReference type="EMBL" id="SNR95318.1"/>
    </source>
</evidence>
<reference evidence="1 2" key="1">
    <citation type="submission" date="2017-06" db="EMBL/GenBank/DDBJ databases">
        <authorList>
            <person name="Kim H.J."/>
            <person name="Triplett B.A."/>
        </authorList>
    </citation>
    <scope>NUCLEOTIDE SEQUENCE [LARGE SCALE GENOMIC DNA]</scope>
    <source>
        <strain evidence="1 2">DSM 25597</strain>
    </source>
</reference>
<proteinExistence type="predicted"/>
<keyword evidence="2" id="KW-1185">Reference proteome</keyword>
<gene>
    <name evidence="1" type="ORF">SAMN06265376_104462</name>
</gene>
<accession>A0A239AJZ9</accession>
<evidence type="ECO:0008006" key="3">
    <source>
        <dbReference type="Google" id="ProtNLM"/>
    </source>
</evidence>
<dbReference type="EMBL" id="FZNY01000004">
    <property type="protein sequence ID" value="SNR95318.1"/>
    <property type="molecule type" value="Genomic_DNA"/>
</dbReference>
<protein>
    <recommendedName>
        <fullName evidence="3">YD repeat-containing protein</fullName>
    </recommendedName>
</protein>
<evidence type="ECO:0000313" key="2">
    <source>
        <dbReference type="Proteomes" id="UP000198379"/>
    </source>
</evidence>
<sequence length="1229" mass="136331">MCLLTLLCSLLSLHAQETTNENAFDYEAELNRSVPIPNSPEAEAFTQYGNTPVNMYAGSPEISIPIYTHQGRELNLPVNLSYDASGIKVEQLATSAGLGWNLAVGGRISRVTNGNPDDYIQSGITPYVSFWNNDVRDKMLKYREESTSFATRDSVVMYFDFMNSISINEIDTQPDYYSLNAIGINDYIAFDVETRQAYALNNPHIKVDFITTPAAANGMRSITKWTVTGADGTKYYFDEAEITDFDGDDMNQQFATFKTYNSSWVLTKVESANRRDTYIFNYTKLAPWAQNFSVSGYSAYTYTIDENTPANVPSPPFVTSSVPFIRIEQQRLDNILHNGKEIVSITYQNRYDIGASDAIDAITIKNGTTQDYKTYDFLTSYFGINDNQSPSGQQASDIRLKLNGIDIRSNTNDLYQKYRFEYFSPAQVPSVVSKAQDYMGYYNGKGSNGVLFPEVTVGQHTFGGADRSINFSDAIKGTLSRIYYPTGGYTDFEFESHTTPAEIADVDDNTHTQIYASQLLTGNIDNNVDCQSPDSFCECGSGWCNDEYGPGQSPNFTNTSFDIQEAGNYTLKYTETNTGGGNVPSGGTGIKAYAFKVSNNTNCGPAPVLDTDQILNPSGNGNLLIDSTDVVFSKYDDQYQLDVDGEMSAYLTPGCYQILLVNPNNQITQFLQVSRVETTIDSPEELADVQRAGIRIKTIKDYTDTNELATEKEYVYKVARTSTADSSGNIIFNPQFYAINNGLSLSGPDDGCSIIDATSISVVGSSSGGSQPHVAYSRVYEILKKGTTPEDNGGYTRHDFYIDQNTGLYSSGVPPNVSSYRPSLAVGQQIGSAVFDASYTALQETSSESATNSSSYKYFGSFGLYVVNKPEKNFDLLVSKPYLGGYTYDFQQKSYGLYSTGAGDGSTACAYVYPDRPLDWVLHIRNYVPSFELRSSAAQGAVGGMISQTSTQFFGNASENKQLQTIDTYEYDNSIGHLLRKKTTTLEDDEQITQEYVYSMELNDPVYLQMQTRNQLQMPIETTTTANNAVSVRKSNYSAIGNGFYPTSIEITNNLINPTTGATSNNPNEDRIYFEYYSNGNIKMSYQLDISNNSTTPSATEQINKVSYIWGYDNRYPIAKVANASHSEISSYVSSLVSLAQADNDRTLGYSGNEGALRQALDAMRNDPALSHTQISTYTYDPLIGVTSMTDPRGYTMYYEYDNLHRLKYVKDADGNILTENEYNYRFNN</sequence>
<dbReference type="AlphaFoldDB" id="A0A239AJZ9"/>